<gene>
    <name evidence="6" type="ORF">FNA46_24845</name>
</gene>
<dbReference type="InterPro" id="IPR050109">
    <property type="entry name" value="HTH-type_TetR-like_transc_reg"/>
</dbReference>
<dbReference type="SUPFAM" id="SSF46689">
    <property type="entry name" value="Homeodomain-like"/>
    <property type="match status" value="1"/>
</dbReference>
<dbReference type="GO" id="GO:0003700">
    <property type="term" value="F:DNA-binding transcription factor activity"/>
    <property type="evidence" value="ECO:0007669"/>
    <property type="project" value="TreeGrafter"/>
</dbReference>
<comment type="caution">
    <text evidence="6">The sequence shown here is derived from an EMBL/GenBank/DDBJ whole genome shotgun (WGS) entry which is preliminary data.</text>
</comment>
<dbReference type="InterPro" id="IPR001647">
    <property type="entry name" value="HTH_TetR"/>
</dbReference>
<dbReference type="PANTHER" id="PTHR30055:SF151">
    <property type="entry name" value="TRANSCRIPTIONAL REGULATORY PROTEIN"/>
    <property type="match status" value="1"/>
</dbReference>
<evidence type="ECO:0000259" key="5">
    <source>
        <dbReference type="PROSITE" id="PS50977"/>
    </source>
</evidence>
<dbReference type="Pfam" id="PF00440">
    <property type="entry name" value="TetR_N"/>
    <property type="match status" value="1"/>
</dbReference>
<evidence type="ECO:0000313" key="6">
    <source>
        <dbReference type="EMBL" id="TRL30918.1"/>
    </source>
</evidence>
<dbReference type="PANTHER" id="PTHR30055">
    <property type="entry name" value="HTH-TYPE TRANSCRIPTIONAL REGULATOR RUTR"/>
    <property type="match status" value="1"/>
</dbReference>
<evidence type="ECO:0000313" key="7">
    <source>
        <dbReference type="Proteomes" id="UP000316801"/>
    </source>
</evidence>
<proteinExistence type="predicted"/>
<name>A0A549SMR8_9HYPH</name>
<dbReference type="InterPro" id="IPR009057">
    <property type="entry name" value="Homeodomain-like_sf"/>
</dbReference>
<dbReference type="Pfam" id="PF17935">
    <property type="entry name" value="TetR_C_27"/>
    <property type="match status" value="1"/>
</dbReference>
<feature type="domain" description="HTH tetR-type" evidence="5">
    <location>
        <begin position="51"/>
        <end position="111"/>
    </location>
</feature>
<dbReference type="PROSITE" id="PS50977">
    <property type="entry name" value="HTH_TETR_2"/>
    <property type="match status" value="1"/>
</dbReference>
<dbReference type="GO" id="GO:0000976">
    <property type="term" value="F:transcription cis-regulatory region binding"/>
    <property type="evidence" value="ECO:0007669"/>
    <property type="project" value="TreeGrafter"/>
</dbReference>
<dbReference type="AlphaFoldDB" id="A0A549SMR8"/>
<evidence type="ECO:0000256" key="2">
    <source>
        <dbReference type="ARBA" id="ARBA00023125"/>
    </source>
</evidence>
<reference evidence="6 7" key="1">
    <citation type="submission" date="2019-07" db="EMBL/GenBank/DDBJ databases">
        <title>Ln-dependent methylotrophs.</title>
        <authorList>
            <person name="Tani A."/>
        </authorList>
    </citation>
    <scope>NUCLEOTIDE SEQUENCE [LARGE SCALE GENOMIC DNA]</scope>
    <source>
        <strain evidence="6 7">SM12</strain>
    </source>
</reference>
<keyword evidence="2 4" id="KW-0238">DNA-binding</keyword>
<dbReference type="Proteomes" id="UP000316801">
    <property type="component" value="Unassembled WGS sequence"/>
</dbReference>
<dbReference type="EMBL" id="VJMG01000104">
    <property type="protein sequence ID" value="TRL30918.1"/>
    <property type="molecule type" value="Genomic_DNA"/>
</dbReference>
<feature type="DNA-binding region" description="H-T-H motif" evidence="4">
    <location>
        <begin position="74"/>
        <end position="93"/>
    </location>
</feature>
<keyword evidence="1" id="KW-0805">Transcription regulation</keyword>
<sequence length="242" mass="26828">MPMPASPARCSSRSRPGRTFWRACAKTWLRSSPETLTGSAAMARRPRRKAEDTRAEILATAERLFRENGVAGSSVAHIAQALSMSPANVFKHFHSKAALTDAICDSKIDVMIARLQALEVDAAAPERLGIIAHRLMEAHLAFLHDTPYILEMLYLLSKSDLKSGMRYKMMLEDLFFDIIRHGMDSSIYHSTDPQRAACAAASAFASVLHPIFLANAPEEELTHRCDDLIWLVNAALQNPLVK</sequence>
<dbReference type="InterPro" id="IPR041478">
    <property type="entry name" value="TetR_C_27"/>
</dbReference>
<protein>
    <submittedName>
        <fullName evidence="6">TetR/AcrR family transcriptional regulator</fullName>
    </submittedName>
</protein>
<dbReference type="Gene3D" id="1.10.357.10">
    <property type="entry name" value="Tetracycline Repressor, domain 2"/>
    <property type="match status" value="1"/>
</dbReference>
<evidence type="ECO:0000256" key="4">
    <source>
        <dbReference type="PROSITE-ProRule" id="PRU00335"/>
    </source>
</evidence>
<keyword evidence="7" id="KW-1185">Reference proteome</keyword>
<dbReference type="PRINTS" id="PR00455">
    <property type="entry name" value="HTHTETR"/>
</dbReference>
<evidence type="ECO:0000256" key="1">
    <source>
        <dbReference type="ARBA" id="ARBA00023015"/>
    </source>
</evidence>
<organism evidence="6 7">
    <name type="scientific">Rhizobium straminoryzae</name>
    <dbReference type="NCBI Taxonomy" id="1387186"/>
    <lineage>
        <taxon>Bacteria</taxon>
        <taxon>Pseudomonadati</taxon>
        <taxon>Pseudomonadota</taxon>
        <taxon>Alphaproteobacteria</taxon>
        <taxon>Hyphomicrobiales</taxon>
        <taxon>Rhizobiaceae</taxon>
        <taxon>Rhizobium/Agrobacterium group</taxon>
        <taxon>Rhizobium</taxon>
    </lineage>
</organism>
<evidence type="ECO:0000256" key="3">
    <source>
        <dbReference type="ARBA" id="ARBA00023163"/>
    </source>
</evidence>
<keyword evidence="3" id="KW-0804">Transcription</keyword>
<accession>A0A549SMR8</accession>